<dbReference type="Pfam" id="PF02335">
    <property type="entry name" value="Cytochrom_C552"/>
    <property type="match status" value="1"/>
</dbReference>
<dbReference type="Gene3D" id="1.10.1130.10">
    <property type="entry name" value="Flavocytochrome C3, Chain A"/>
    <property type="match status" value="1"/>
</dbReference>
<sequence length="143" mass="16078">MSEQADSLVVELAQGTYDYKSLPPPDNSNKLHEQGMICAACHLRGYEMFGPPRKDGTTADSNDTTLPHGAWESTDAFEDSRFCSTCHQFGANGYALNGKLLENTYEEWKASDYPEKGVSCQSCHMPDRRHLWRGIHDVEMTRS</sequence>
<evidence type="ECO:0000313" key="2">
    <source>
        <dbReference type="EMBL" id="GAG93782.1"/>
    </source>
</evidence>
<dbReference type="InterPro" id="IPR036280">
    <property type="entry name" value="Multihaem_cyt_sf"/>
</dbReference>
<dbReference type="EMBL" id="BART01028828">
    <property type="protein sequence ID" value="GAG93782.1"/>
    <property type="molecule type" value="Genomic_DNA"/>
</dbReference>
<organism evidence="2">
    <name type="scientific">marine sediment metagenome</name>
    <dbReference type="NCBI Taxonomy" id="412755"/>
    <lineage>
        <taxon>unclassified sequences</taxon>
        <taxon>metagenomes</taxon>
        <taxon>ecological metagenomes</taxon>
    </lineage>
</organism>
<dbReference type="GO" id="GO:0042597">
    <property type="term" value="C:periplasmic space"/>
    <property type="evidence" value="ECO:0007669"/>
    <property type="project" value="InterPro"/>
</dbReference>
<proteinExistence type="predicted"/>
<name>X1CL84_9ZZZZ</name>
<dbReference type="InterPro" id="IPR003321">
    <property type="entry name" value="Cyt_c552"/>
</dbReference>
<comment type="caution">
    <text evidence="2">The sequence shown here is derived from an EMBL/GenBank/DDBJ whole genome shotgun (WGS) entry which is preliminary data.</text>
</comment>
<dbReference type="AlphaFoldDB" id="X1CL84"/>
<gene>
    <name evidence="2" type="ORF">S01H4_50731</name>
</gene>
<dbReference type="SUPFAM" id="SSF48695">
    <property type="entry name" value="Multiheme cytochromes"/>
    <property type="match status" value="1"/>
</dbReference>
<accession>X1CL84</accession>
<reference evidence="2" key="1">
    <citation type="journal article" date="2014" name="Front. Microbiol.">
        <title>High frequency of phylogenetically diverse reductive dehalogenase-homologous genes in deep subseafloor sedimentary metagenomes.</title>
        <authorList>
            <person name="Kawai M."/>
            <person name="Futagami T."/>
            <person name="Toyoda A."/>
            <person name="Takaki Y."/>
            <person name="Nishi S."/>
            <person name="Hori S."/>
            <person name="Arai W."/>
            <person name="Tsubouchi T."/>
            <person name="Morono Y."/>
            <person name="Uchiyama I."/>
            <person name="Ito T."/>
            <person name="Fujiyama A."/>
            <person name="Inagaki F."/>
            <person name="Takami H."/>
        </authorList>
    </citation>
    <scope>NUCLEOTIDE SEQUENCE</scope>
    <source>
        <strain evidence="2">Expedition CK06-06</strain>
    </source>
</reference>
<feature type="non-terminal residue" evidence="2">
    <location>
        <position position="143"/>
    </location>
</feature>
<protein>
    <submittedName>
        <fullName evidence="2">Uncharacterized protein</fullName>
    </submittedName>
</protein>
<feature type="region of interest" description="Disordered" evidence="1">
    <location>
        <begin position="52"/>
        <end position="71"/>
    </location>
</feature>
<evidence type="ECO:0000256" key="1">
    <source>
        <dbReference type="SAM" id="MobiDB-lite"/>
    </source>
</evidence>
<dbReference type="GO" id="GO:0042279">
    <property type="term" value="F:nitrite reductase (cytochrome, ammonia-forming) activity"/>
    <property type="evidence" value="ECO:0007669"/>
    <property type="project" value="InterPro"/>
</dbReference>